<dbReference type="InterPro" id="IPR007492">
    <property type="entry name" value="LytTR_DNA-bd_dom"/>
</dbReference>
<dbReference type="Gene3D" id="2.40.50.1020">
    <property type="entry name" value="LytTr DNA-binding domain"/>
    <property type="match status" value="1"/>
</dbReference>
<keyword evidence="3" id="KW-0472">Membrane</keyword>
<dbReference type="GO" id="GO:0000160">
    <property type="term" value="P:phosphorelay signal transduction system"/>
    <property type="evidence" value="ECO:0007669"/>
    <property type="project" value="UniProtKB-KW"/>
</dbReference>
<gene>
    <name evidence="5" type="ORF">SG34_012990</name>
</gene>
<reference evidence="5 6" key="1">
    <citation type="journal article" date="2015" name="Genome Announc.">
        <title>Draft Genome Sequences of Marine Isolates of Thalassomonas viridans and Thalassomonas actiniarum.</title>
        <authorList>
            <person name="Olonade I."/>
            <person name="van Zyl L.J."/>
            <person name="Trindade M."/>
        </authorList>
    </citation>
    <scope>NUCLEOTIDE SEQUENCE [LARGE SCALE GENOMIC DNA]</scope>
    <source>
        <strain evidence="5 6">XOM25</strain>
    </source>
</reference>
<proteinExistence type="predicted"/>
<evidence type="ECO:0000256" key="2">
    <source>
        <dbReference type="SAM" id="Coils"/>
    </source>
</evidence>
<dbReference type="SMART" id="SM00850">
    <property type="entry name" value="LytTR"/>
    <property type="match status" value="1"/>
</dbReference>
<evidence type="ECO:0000256" key="3">
    <source>
        <dbReference type="SAM" id="Phobius"/>
    </source>
</evidence>
<keyword evidence="1" id="KW-0902">Two-component regulatory system</keyword>
<organism evidence="5 6">
    <name type="scientific">Thalassomonas viridans</name>
    <dbReference type="NCBI Taxonomy" id="137584"/>
    <lineage>
        <taxon>Bacteria</taxon>
        <taxon>Pseudomonadati</taxon>
        <taxon>Pseudomonadota</taxon>
        <taxon>Gammaproteobacteria</taxon>
        <taxon>Alteromonadales</taxon>
        <taxon>Colwelliaceae</taxon>
        <taxon>Thalassomonas</taxon>
    </lineage>
</organism>
<name>A0AAF0CD14_9GAMM</name>
<sequence length="259" mass="29885">MFNKKTIKTDCLILLIAGVVLALLAPFGMNEISLGSSIAFWVTACFAGHLLYSPLFFFGGKYLQRFSLPSWGGLLLLALIAGFLMCFVITFLGWLYLDASADYLDDLPVLFPRTFFVGVIITLVQWLHNYIRHQSRQLAQQQQVQQEMQELQEQENKVKFLDKLPRDKRGTLLCLEMDDHYLKVHTDKGHHMLLMRLKDALEELANYPGLQTHRSWWVAEEAISESVKQDRKVSLRLTNDLLVPVSRTYLPQLKERNLL</sequence>
<dbReference type="PROSITE" id="PS50930">
    <property type="entry name" value="HTH_LYTTR"/>
    <property type="match status" value="1"/>
</dbReference>
<feature type="transmembrane region" description="Helical" evidence="3">
    <location>
        <begin position="71"/>
        <end position="97"/>
    </location>
</feature>
<feature type="transmembrane region" description="Helical" evidence="3">
    <location>
        <begin position="12"/>
        <end position="32"/>
    </location>
</feature>
<dbReference type="RefSeq" id="WP_053047100.1">
    <property type="nucleotide sequence ID" value="NZ_CP059733.1"/>
</dbReference>
<dbReference type="Proteomes" id="UP000032352">
    <property type="component" value="Chromosome"/>
</dbReference>
<reference evidence="5 6" key="2">
    <citation type="journal article" date="2022" name="Mar. Drugs">
        <title>Bioassay-Guided Fractionation Leads to the Detection of Cholic Acid Generated by the Rare Thalassomonas sp.</title>
        <authorList>
            <person name="Pheiffer F."/>
            <person name="Schneider Y.K."/>
            <person name="Hansen E.H."/>
            <person name="Andersen J.H."/>
            <person name="Isaksson J."/>
            <person name="Busche T."/>
            <person name="R C."/>
            <person name="Kalinowski J."/>
            <person name="Zyl L.V."/>
            <person name="Trindade M."/>
        </authorList>
    </citation>
    <scope>NUCLEOTIDE SEQUENCE [LARGE SCALE GENOMIC DNA]</scope>
    <source>
        <strain evidence="5 6">XOM25</strain>
    </source>
</reference>
<keyword evidence="6" id="KW-1185">Reference proteome</keyword>
<keyword evidence="3" id="KW-1133">Transmembrane helix</keyword>
<evidence type="ECO:0000313" key="5">
    <source>
        <dbReference type="EMBL" id="WDE07724.1"/>
    </source>
</evidence>
<feature type="domain" description="HTH LytTR-type" evidence="4">
    <location>
        <begin position="175"/>
        <end position="259"/>
    </location>
</feature>
<keyword evidence="3" id="KW-0812">Transmembrane</keyword>
<feature type="transmembrane region" description="Helical" evidence="3">
    <location>
        <begin position="109"/>
        <end position="127"/>
    </location>
</feature>
<dbReference type="EMBL" id="CP059733">
    <property type="protein sequence ID" value="WDE07724.1"/>
    <property type="molecule type" value="Genomic_DNA"/>
</dbReference>
<keyword evidence="2" id="KW-0175">Coiled coil</keyword>
<evidence type="ECO:0000259" key="4">
    <source>
        <dbReference type="PROSITE" id="PS50930"/>
    </source>
</evidence>
<protein>
    <submittedName>
        <fullName evidence="5">LytTR family transcriptional regulator</fullName>
    </submittedName>
</protein>
<feature type="transmembrane region" description="Helical" evidence="3">
    <location>
        <begin position="38"/>
        <end position="59"/>
    </location>
</feature>
<accession>A0AAF0CD14</accession>
<evidence type="ECO:0000313" key="6">
    <source>
        <dbReference type="Proteomes" id="UP000032352"/>
    </source>
</evidence>
<feature type="coiled-coil region" evidence="2">
    <location>
        <begin position="134"/>
        <end position="164"/>
    </location>
</feature>
<evidence type="ECO:0000256" key="1">
    <source>
        <dbReference type="ARBA" id="ARBA00023012"/>
    </source>
</evidence>
<dbReference type="KEGG" id="tvd:SG34_012990"/>
<dbReference type="Pfam" id="PF04397">
    <property type="entry name" value="LytTR"/>
    <property type="match status" value="1"/>
</dbReference>
<dbReference type="GO" id="GO:0003677">
    <property type="term" value="F:DNA binding"/>
    <property type="evidence" value="ECO:0007669"/>
    <property type="project" value="InterPro"/>
</dbReference>
<dbReference type="AlphaFoldDB" id="A0AAF0CD14"/>